<reference evidence="9 10" key="1">
    <citation type="submission" date="2016-10" db="EMBL/GenBank/DDBJ databases">
        <authorList>
            <person name="de Groot N.N."/>
        </authorList>
    </citation>
    <scope>NUCLEOTIDE SEQUENCE [LARGE SCALE GENOMIC DNA]</scope>
    <source>
        <strain evidence="9 10">ASO4-2</strain>
    </source>
</reference>
<name>A0A1G6BX63_9BACT</name>
<evidence type="ECO:0000256" key="7">
    <source>
        <dbReference type="SAM" id="Phobius"/>
    </source>
</evidence>
<proteinExistence type="inferred from homology"/>
<evidence type="ECO:0000256" key="6">
    <source>
        <dbReference type="ARBA" id="ARBA00023136"/>
    </source>
</evidence>
<keyword evidence="4 7" id="KW-0812">Transmembrane</keyword>
<keyword evidence="5 7" id="KW-1133">Transmembrane helix</keyword>
<feature type="domain" description="Guanylate cyclase" evidence="8">
    <location>
        <begin position="467"/>
        <end position="599"/>
    </location>
</feature>
<dbReference type="InterPro" id="IPR007890">
    <property type="entry name" value="CHASE2"/>
</dbReference>
<dbReference type="GO" id="GO:0006171">
    <property type="term" value="P:cAMP biosynthetic process"/>
    <property type="evidence" value="ECO:0007669"/>
    <property type="project" value="TreeGrafter"/>
</dbReference>
<evidence type="ECO:0000313" key="10">
    <source>
        <dbReference type="Proteomes" id="UP000198771"/>
    </source>
</evidence>
<dbReference type="PROSITE" id="PS50125">
    <property type="entry name" value="GUANYLATE_CYCLASE_2"/>
    <property type="match status" value="1"/>
</dbReference>
<feature type="transmembrane region" description="Helical" evidence="7">
    <location>
        <begin position="9"/>
        <end position="30"/>
    </location>
</feature>
<keyword evidence="3" id="KW-1003">Cell membrane</keyword>
<feature type="transmembrane region" description="Helical" evidence="7">
    <location>
        <begin position="353"/>
        <end position="372"/>
    </location>
</feature>
<evidence type="ECO:0000259" key="8">
    <source>
        <dbReference type="PROSITE" id="PS50125"/>
    </source>
</evidence>
<evidence type="ECO:0000256" key="3">
    <source>
        <dbReference type="ARBA" id="ARBA00022475"/>
    </source>
</evidence>
<dbReference type="Gene3D" id="3.30.70.1230">
    <property type="entry name" value="Nucleotide cyclase"/>
    <property type="match status" value="1"/>
</dbReference>
<evidence type="ECO:0000256" key="5">
    <source>
        <dbReference type="ARBA" id="ARBA00022989"/>
    </source>
</evidence>
<keyword evidence="6 7" id="KW-0472">Membrane</keyword>
<evidence type="ECO:0000256" key="2">
    <source>
        <dbReference type="ARBA" id="ARBA00005381"/>
    </source>
</evidence>
<dbReference type="SMART" id="SM01080">
    <property type="entry name" value="CHASE2"/>
    <property type="match status" value="1"/>
</dbReference>
<protein>
    <submittedName>
        <fullName evidence="9">Adenylate cyclase</fullName>
    </submittedName>
</protein>
<evidence type="ECO:0000256" key="1">
    <source>
        <dbReference type="ARBA" id="ARBA00004196"/>
    </source>
</evidence>
<evidence type="ECO:0000256" key="4">
    <source>
        <dbReference type="ARBA" id="ARBA00022692"/>
    </source>
</evidence>
<evidence type="ECO:0000313" key="9">
    <source>
        <dbReference type="EMBL" id="SDB25233.1"/>
    </source>
</evidence>
<dbReference type="RefSeq" id="WP_092118578.1">
    <property type="nucleotide sequence ID" value="NZ_FMXO01000006.1"/>
</dbReference>
<dbReference type="STRING" id="617002.SAMN05660653_01186"/>
<dbReference type="EMBL" id="FMXO01000006">
    <property type="protein sequence ID" value="SDB25233.1"/>
    <property type="molecule type" value="Genomic_DNA"/>
</dbReference>
<dbReference type="GO" id="GO:0035556">
    <property type="term" value="P:intracellular signal transduction"/>
    <property type="evidence" value="ECO:0007669"/>
    <property type="project" value="InterPro"/>
</dbReference>
<dbReference type="Proteomes" id="UP000198771">
    <property type="component" value="Unassembled WGS sequence"/>
</dbReference>
<dbReference type="PANTHER" id="PTHR43081">
    <property type="entry name" value="ADENYLATE CYCLASE, TERMINAL-DIFFERENTIATION SPECIFIC-RELATED"/>
    <property type="match status" value="1"/>
</dbReference>
<comment type="similarity">
    <text evidence="2">Belongs to the adenylyl cyclase class-3 family.</text>
</comment>
<dbReference type="InterPro" id="IPR029787">
    <property type="entry name" value="Nucleotide_cyclase"/>
</dbReference>
<accession>A0A1G6BX63</accession>
<comment type="subcellular location">
    <subcellularLocation>
        <location evidence="1">Cell envelope</location>
    </subcellularLocation>
</comment>
<dbReference type="AlphaFoldDB" id="A0A1G6BX63"/>
<dbReference type="SUPFAM" id="SSF55073">
    <property type="entry name" value="Nucleotide cyclase"/>
    <property type="match status" value="1"/>
</dbReference>
<dbReference type="GO" id="GO:0030313">
    <property type="term" value="C:cell envelope"/>
    <property type="evidence" value="ECO:0007669"/>
    <property type="project" value="UniProtKB-SubCell"/>
</dbReference>
<dbReference type="InterPro" id="IPR050697">
    <property type="entry name" value="Adenylyl/Guanylyl_Cyclase_3/4"/>
</dbReference>
<organism evidence="9 10">
    <name type="scientific">Desulfonatronum thiosulfatophilum</name>
    <dbReference type="NCBI Taxonomy" id="617002"/>
    <lineage>
        <taxon>Bacteria</taxon>
        <taxon>Pseudomonadati</taxon>
        <taxon>Thermodesulfobacteriota</taxon>
        <taxon>Desulfovibrionia</taxon>
        <taxon>Desulfovibrionales</taxon>
        <taxon>Desulfonatronaceae</taxon>
        <taxon>Desulfonatronum</taxon>
    </lineage>
</organism>
<dbReference type="SMART" id="SM00044">
    <property type="entry name" value="CYCc"/>
    <property type="match status" value="1"/>
</dbReference>
<feature type="transmembrane region" description="Helical" evidence="7">
    <location>
        <begin position="405"/>
        <end position="425"/>
    </location>
</feature>
<dbReference type="PANTHER" id="PTHR43081:SF1">
    <property type="entry name" value="ADENYLATE CYCLASE, TERMINAL-DIFFERENTIATION SPECIFIC"/>
    <property type="match status" value="1"/>
</dbReference>
<dbReference type="FunFam" id="3.30.70.1230:FF:000016">
    <property type="entry name" value="Adenylate/guanylate cyclase domain-containing protein"/>
    <property type="match status" value="1"/>
</dbReference>
<keyword evidence="10" id="KW-1185">Reference proteome</keyword>
<dbReference type="Pfam" id="PF05226">
    <property type="entry name" value="CHASE2"/>
    <property type="match status" value="1"/>
</dbReference>
<dbReference type="GO" id="GO:0004016">
    <property type="term" value="F:adenylate cyclase activity"/>
    <property type="evidence" value="ECO:0007669"/>
    <property type="project" value="UniProtKB-ARBA"/>
</dbReference>
<dbReference type="Pfam" id="PF00211">
    <property type="entry name" value="Guanylate_cyc"/>
    <property type="match status" value="1"/>
</dbReference>
<feature type="transmembrane region" description="Helical" evidence="7">
    <location>
        <begin position="379"/>
        <end position="399"/>
    </location>
</feature>
<dbReference type="CDD" id="cd07302">
    <property type="entry name" value="CHD"/>
    <property type="match status" value="1"/>
</dbReference>
<dbReference type="OrthoDB" id="9806735at2"/>
<dbReference type="InterPro" id="IPR001054">
    <property type="entry name" value="A/G_cyclase"/>
</dbReference>
<gene>
    <name evidence="9" type="ORF">SAMN05660653_01186</name>
</gene>
<sequence length="717" mass="78471">MARRSSGKILLQVLATGMGAAVLALLPWFFGALENWEAQTWDMRVVRLAEPGPATGDIALILLDQQGLDWGQEQMGLSWPWPREIHAAIIDYCRRAHAASLTLDILFLEPSAYGVEDDALLAQALERFGATALAAFLSRAETGGRATWPEDVPRPAWTVDGLDEWLATAEPDFFATRISPPLTELALSASILGNVQQRPDRDGVFRRMRPLDFFDGIAVPTLGLAAGLAAAPEAQSQLTHQELNLDGNSIPLDSQGAAILRFRGPSGTHAAYSAAAVLQSEIRLREDPDASLKPVLDPELLRGKHVFYGFSAPGLFDLRPTPVSGVYPGVEIQATFLDNFLSQDFLRDLPRELTIALVLGLCLLTALVLAIWRSPLTGTLLGLAMLLVPVALAVTAYHLGWWMPLLVQEAGVAAAALLGLIYNYATEGRQRRFIKNAFQQYLSPQVIEQLIADPDRLRLGGERKILSIFFSDLQGFTTISEKLDPEELTALLNDYLSAMTDIIQEEGGTVDKFEGDAIIAFWNAPLDVPDHALRAVRTALRAQARLAELRPKFRERTGHDLFMRIGINTGPAVVGNMGSHNRFDYSMLGDAVNLAARLEGVNKQFGTYTMISQATKDAVGEVLAMRELGRVAVVGRAEPVTVYEPLADDFAKANAPALKSFNQGLQAYYQGDFAEAVRIFSILAHGDPVAARYLEICRDLPPQPPENWNGVWKMTSK</sequence>